<keyword evidence="5" id="KW-0472">Membrane</keyword>
<dbReference type="Proteomes" id="UP000008672">
    <property type="component" value="Unassembled WGS sequence"/>
</dbReference>
<dbReference type="Gene3D" id="1.20.1250.10">
    <property type="match status" value="1"/>
</dbReference>
<dbReference type="InterPro" id="IPR009079">
    <property type="entry name" value="4_helix_cytokine-like_core"/>
</dbReference>
<dbReference type="GO" id="GO:0007166">
    <property type="term" value="P:cell surface receptor signaling pathway"/>
    <property type="evidence" value="ECO:0007669"/>
    <property type="project" value="TreeGrafter"/>
</dbReference>
<comment type="subcellular location">
    <subcellularLocation>
        <location evidence="1">Secreted</location>
    </subcellularLocation>
</comment>
<evidence type="ECO:0000256" key="2">
    <source>
        <dbReference type="ARBA" id="ARBA00007432"/>
    </source>
</evidence>
<reference evidence="6" key="3">
    <citation type="submission" date="2025-09" db="UniProtKB">
        <authorList>
            <consortium name="Ensembl"/>
        </authorList>
    </citation>
    <scope>IDENTIFICATION</scope>
</reference>
<dbReference type="PANTHER" id="PTHR21353:SF8">
    <property type="entry name" value="CARDIOTROPHIN-2"/>
    <property type="match status" value="1"/>
</dbReference>
<evidence type="ECO:0000256" key="1">
    <source>
        <dbReference type="ARBA" id="ARBA00004613"/>
    </source>
</evidence>
<keyword evidence="3" id="KW-0202">Cytokine</keyword>
<dbReference type="Pfam" id="PF06875">
    <property type="entry name" value="PRF"/>
    <property type="match status" value="1"/>
</dbReference>
<evidence type="ECO:0000256" key="4">
    <source>
        <dbReference type="ARBA" id="ARBA00022525"/>
    </source>
</evidence>
<organism evidence="6 7">
    <name type="scientific">Latimeria chalumnae</name>
    <name type="common">Coelacanth</name>
    <dbReference type="NCBI Taxonomy" id="7897"/>
    <lineage>
        <taxon>Eukaryota</taxon>
        <taxon>Metazoa</taxon>
        <taxon>Chordata</taxon>
        <taxon>Craniata</taxon>
        <taxon>Vertebrata</taxon>
        <taxon>Euteleostomi</taxon>
        <taxon>Coelacanthiformes</taxon>
        <taxon>Coelacanthidae</taxon>
        <taxon>Latimeria</taxon>
    </lineage>
</organism>
<dbReference type="InterPro" id="IPR010681">
    <property type="entry name" value="PRF/CT"/>
</dbReference>
<dbReference type="eggNOG" id="ENOG502S1XV">
    <property type="taxonomic scope" value="Eukaryota"/>
</dbReference>
<dbReference type="InParanoid" id="H3AGE1"/>
<accession>H3AGE1</accession>
<dbReference type="Ensembl" id="ENSLACT00000008780.1">
    <property type="protein sequence ID" value="ENSLACP00000008712.1"/>
    <property type="gene ID" value="ENSLACG00000007700.1"/>
</dbReference>
<dbReference type="AlphaFoldDB" id="H3AGE1"/>
<dbReference type="SUPFAM" id="SSF47266">
    <property type="entry name" value="4-helical cytokines"/>
    <property type="match status" value="1"/>
</dbReference>
<reference evidence="7" key="1">
    <citation type="submission" date="2011-08" db="EMBL/GenBank/DDBJ databases">
        <title>The draft genome of Latimeria chalumnae.</title>
        <authorList>
            <person name="Di Palma F."/>
            <person name="Alfoldi J."/>
            <person name="Johnson J."/>
            <person name="Berlin A."/>
            <person name="Gnerre S."/>
            <person name="Jaffe D."/>
            <person name="MacCallum I."/>
            <person name="Young S."/>
            <person name="Walker B.J."/>
            <person name="Lander E."/>
            <person name="Lindblad-Toh K."/>
        </authorList>
    </citation>
    <scope>NUCLEOTIDE SEQUENCE [LARGE SCALE GENOMIC DNA]</scope>
    <source>
        <strain evidence="7">Wild caught</strain>
    </source>
</reference>
<comment type="similarity">
    <text evidence="2">Belongs to the IL-6 superfamily.</text>
</comment>
<dbReference type="FunCoup" id="H3AGE1">
    <property type="interactions" value="282"/>
</dbReference>
<dbReference type="PANTHER" id="PTHR21353">
    <property type="match status" value="1"/>
</dbReference>
<dbReference type="HOGENOM" id="CLU_117935_0_0_1"/>
<dbReference type="GO" id="GO:0005615">
    <property type="term" value="C:extracellular space"/>
    <property type="evidence" value="ECO:0007669"/>
    <property type="project" value="UniProtKB-KW"/>
</dbReference>
<feature type="transmembrane region" description="Helical" evidence="5">
    <location>
        <begin position="6"/>
        <end position="27"/>
    </location>
</feature>
<sequence>RHFTRFLFFCFIDVLCILLVAVMRLTLTAPIPAASTISKTYDLARLLQSKAGEQLRTYLSYQGSPFSDPYFSTFQLQLNELPKALIKSYREWYLMSDETRLKENYKAYAVYVEYLQLVLDDQEELNPSQADLHKMLATTKANLQGLLSNLSSILSSMGFETPVVSDPLSSVSFSASAFEKKIRGYIVCKEYGLWMDRTVHDFIFLRSKYPA</sequence>
<keyword evidence="7" id="KW-1185">Reference proteome</keyword>
<keyword evidence="5" id="KW-0812">Transmembrane</keyword>
<evidence type="ECO:0000313" key="7">
    <source>
        <dbReference type="Proteomes" id="UP000008672"/>
    </source>
</evidence>
<dbReference type="GeneTree" id="ENSGT00510000048856"/>
<evidence type="ECO:0008006" key="8">
    <source>
        <dbReference type="Google" id="ProtNLM"/>
    </source>
</evidence>
<dbReference type="STRING" id="7897.ENSLACP00000008712"/>
<dbReference type="OMA" id="TAFFKTW"/>
<reference evidence="6" key="2">
    <citation type="submission" date="2025-08" db="UniProtKB">
        <authorList>
            <consortium name="Ensembl"/>
        </authorList>
    </citation>
    <scope>IDENTIFICATION</scope>
</reference>
<proteinExistence type="inferred from homology"/>
<evidence type="ECO:0000256" key="3">
    <source>
        <dbReference type="ARBA" id="ARBA00022514"/>
    </source>
</evidence>
<keyword evidence="5" id="KW-1133">Transmembrane helix</keyword>
<evidence type="ECO:0000313" key="6">
    <source>
        <dbReference type="Ensembl" id="ENSLACP00000008712.1"/>
    </source>
</evidence>
<protein>
    <recommendedName>
        <fullName evidence="8">Ciliary neurotrophic factor</fullName>
    </recommendedName>
</protein>
<dbReference type="GO" id="GO:0005125">
    <property type="term" value="F:cytokine activity"/>
    <property type="evidence" value="ECO:0007669"/>
    <property type="project" value="UniProtKB-KW"/>
</dbReference>
<dbReference type="EMBL" id="AFYH01127789">
    <property type="status" value="NOT_ANNOTATED_CDS"/>
    <property type="molecule type" value="Genomic_DNA"/>
</dbReference>
<evidence type="ECO:0000256" key="5">
    <source>
        <dbReference type="SAM" id="Phobius"/>
    </source>
</evidence>
<keyword evidence="4" id="KW-0964">Secreted</keyword>
<name>H3AGE1_LATCH</name>